<keyword evidence="3" id="KW-1185">Reference proteome</keyword>
<sequence length="405" mass="43846">MARRPAQLTAAGRWSLRGSPAWNRSSRPPGGKRPAQAGRRAPSAARGRRRGGSRRTSALADRERVIAYRVAAHQFDRSAAHASDLRVFDLGVQDSEWSAVPVLAARLADVPDLSGDFTLTWTVRGAPHWHRASELPALAARLWPLSDADALARTDRRAGEDGLAVLRRVATALREVVDRPMTAGEASSLLTPRVPGSVTAWCRACGATHVPDPVFRAAVLPAGLRCDPAGGAVTFVPLEDRGPVPAESAGFGELITRYLRLHGPAGYAEVARHFGAPVRDVKAAWPDDLVPVSRKAWLPADRVAAFENPPEPELVRLLPPLDPYLDAPDRDLLVPDAAHRREVWRTPGRRGALLVDGDVLGTWTARAADGRLEIRTTPFVPLDVDMFAEEAAHLARTLDLPPHLT</sequence>
<name>A0ABU0WY84_9PSEU</name>
<dbReference type="Proteomes" id="UP001225605">
    <property type="component" value="Unassembled WGS sequence"/>
</dbReference>
<evidence type="ECO:0000256" key="1">
    <source>
        <dbReference type="SAM" id="MobiDB-lite"/>
    </source>
</evidence>
<dbReference type="PANTHER" id="PTHR38479">
    <property type="entry name" value="LMO0824 PROTEIN"/>
    <property type="match status" value="1"/>
</dbReference>
<dbReference type="PANTHER" id="PTHR38479:SF2">
    <property type="entry name" value="WINGED HELIX DNA-BINDING DOMAIN-CONTAINING PROTEIN"/>
    <property type="match status" value="1"/>
</dbReference>
<dbReference type="InterPro" id="IPR009351">
    <property type="entry name" value="AlkZ-like"/>
</dbReference>
<feature type="compositionally biased region" description="Low complexity" evidence="1">
    <location>
        <begin position="33"/>
        <end position="45"/>
    </location>
</feature>
<organism evidence="2 3">
    <name type="scientific">Saccharothrix yanglingensis</name>
    <dbReference type="NCBI Taxonomy" id="659496"/>
    <lineage>
        <taxon>Bacteria</taxon>
        <taxon>Bacillati</taxon>
        <taxon>Actinomycetota</taxon>
        <taxon>Actinomycetes</taxon>
        <taxon>Pseudonocardiales</taxon>
        <taxon>Pseudonocardiaceae</taxon>
        <taxon>Saccharothrix</taxon>
    </lineage>
</organism>
<proteinExistence type="predicted"/>
<evidence type="ECO:0000313" key="3">
    <source>
        <dbReference type="Proteomes" id="UP001225605"/>
    </source>
</evidence>
<evidence type="ECO:0008006" key="4">
    <source>
        <dbReference type="Google" id="ProtNLM"/>
    </source>
</evidence>
<protein>
    <recommendedName>
        <fullName evidence="4">Winged helix DNA-binding domain-containing protein</fullName>
    </recommendedName>
</protein>
<accession>A0ABU0WY84</accession>
<evidence type="ECO:0000313" key="2">
    <source>
        <dbReference type="EMBL" id="MDQ2584766.1"/>
    </source>
</evidence>
<reference evidence="2 3" key="1">
    <citation type="submission" date="2017-06" db="EMBL/GenBank/DDBJ databases">
        <title>Cultured bacterium strain Saccharothrix yanglingensis Hhs.015.</title>
        <authorList>
            <person name="Xia Y."/>
        </authorList>
    </citation>
    <scope>NUCLEOTIDE SEQUENCE [LARGE SCALE GENOMIC DNA]</scope>
    <source>
        <strain evidence="2 3">Hhs.015</strain>
    </source>
</reference>
<dbReference type="Pfam" id="PF06224">
    <property type="entry name" value="AlkZ-like"/>
    <property type="match status" value="1"/>
</dbReference>
<dbReference type="EMBL" id="NSDM01000004">
    <property type="protein sequence ID" value="MDQ2584766.1"/>
    <property type="molecule type" value="Genomic_DNA"/>
</dbReference>
<comment type="caution">
    <text evidence="2">The sequence shown here is derived from an EMBL/GenBank/DDBJ whole genome shotgun (WGS) entry which is preliminary data.</text>
</comment>
<gene>
    <name evidence="2" type="ORF">CKY47_12410</name>
</gene>
<feature type="region of interest" description="Disordered" evidence="1">
    <location>
        <begin position="1"/>
        <end position="57"/>
    </location>
</feature>